<protein>
    <submittedName>
        <fullName evidence="3">Uncharacterized protein</fullName>
    </submittedName>
</protein>
<evidence type="ECO:0000313" key="4">
    <source>
        <dbReference type="Proteomes" id="UP000218231"/>
    </source>
</evidence>
<dbReference type="InterPro" id="IPR033379">
    <property type="entry name" value="Acid_Pase_AS"/>
</dbReference>
<dbReference type="STRING" id="2018661.A0A2A2L4I6"/>
<evidence type="ECO:0000256" key="1">
    <source>
        <dbReference type="ARBA" id="ARBA00000032"/>
    </source>
</evidence>
<dbReference type="GO" id="GO:0003993">
    <property type="term" value="F:acid phosphatase activity"/>
    <property type="evidence" value="ECO:0007669"/>
    <property type="project" value="UniProtKB-EC"/>
</dbReference>
<dbReference type="Proteomes" id="UP000218231">
    <property type="component" value="Unassembled WGS sequence"/>
</dbReference>
<evidence type="ECO:0000256" key="2">
    <source>
        <dbReference type="ARBA" id="ARBA00005375"/>
    </source>
</evidence>
<dbReference type="Gene3D" id="3.40.50.1240">
    <property type="entry name" value="Phosphoglycerate mutase-like"/>
    <property type="match status" value="1"/>
</dbReference>
<dbReference type="InterPro" id="IPR000560">
    <property type="entry name" value="His_Pase_clade-2"/>
</dbReference>
<name>A0A2A2L4I6_9BILA</name>
<reference evidence="3 4" key="1">
    <citation type="journal article" date="2017" name="Curr. Biol.">
        <title>Genome architecture and evolution of a unichromosomal asexual nematode.</title>
        <authorList>
            <person name="Fradin H."/>
            <person name="Zegar C."/>
            <person name="Gutwein M."/>
            <person name="Lucas J."/>
            <person name="Kovtun M."/>
            <person name="Corcoran D."/>
            <person name="Baugh L.R."/>
            <person name="Kiontke K."/>
            <person name="Gunsalus K."/>
            <person name="Fitch D.H."/>
            <person name="Piano F."/>
        </authorList>
    </citation>
    <scope>NUCLEOTIDE SEQUENCE [LARGE SCALE GENOMIC DNA]</scope>
    <source>
        <strain evidence="3">PF1309</strain>
    </source>
</reference>
<evidence type="ECO:0000313" key="3">
    <source>
        <dbReference type="EMBL" id="PAV81089.1"/>
    </source>
</evidence>
<comment type="caution">
    <text evidence="3">The sequence shown here is derived from an EMBL/GenBank/DDBJ whole genome shotgun (WGS) entry which is preliminary data.</text>
</comment>
<dbReference type="InterPro" id="IPR050645">
    <property type="entry name" value="Histidine_acid_phosphatase"/>
</dbReference>
<organism evidence="3 4">
    <name type="scientific">Diploscapter pachys</name>
    <dbReference type="NCBI Taxonomy" id="2018661"/>
    <lineage>
        <taxon>Eukaryota</taxon>
        <taxon>Metazoa</taxon>
        <taxon>Ecdysozoa</taxon>
        <taxon>Nematoda</taxon>
        <taxon>Chromadorea</taxon>
        <taxon>Rhabditida</taxon>
        <taxon>Rhabditina</taxon>
        <taxon>Rhabditomorpha</taxon>
        <taxon>Rhabditoidea</taxon>
        <taxon>Rhabditidae</taxon>
        <taxon>Diploscapter</taxon>
    </lineage>
</organism>
<accession>A0A2A2L4I6</accession>
<dbReference type="Pfam" id="PF00328">
    <property type="entry name" value="His_Phos_2"/>
    <property type="match status" value="1"/>
</dbReference>
<comment type="catalytic activity">
    <reaction evidence="1">
        <text>a phosphate monoester + H2O = an alcohol + phosphate</text>
        <dbReference type="Rhea" id="RHEA:15017"/>
        <dbReference type="ChEBI" id="CHEBI:15377"/>
        <dbReference type="ChEBI" id="CHEBI:30879"/>
        <dbReference type="ChEBI" id="CHEBI:43474"/>
        <dbReference type="ChEBI" id="CHEBI:67140"/>
        <dbReference type="EC" id="3.1.3.2"/>
    </reaction>
</comment>
<dbReference type="PROSITE" id="PS00616">
    <property type="entry name" value="HIS_ACID_PHOSPHAT_1"/>
    <property type="match status" value="1"/>
</dbReference>
<proteinExistence type="inferred from homology"/>
<dbReference type="SUPFAM" id="SSF55486">
    <property type="entry name" value="Metalloproteases ('zincins'), catalytic domain"/>
    <property type="match status" value="1"/>
</dbReference>
<dbReference type="PANTHER" id="PTHR11567:SF198">
    <property type="entry name" value="HISTIDINE ACID PHOSPHATASE"/>
    <property type="match status" value="1"/>
</dbReference>
<dbReference type="AlphaFoldDB" id="A0A2A2L4I6"/>
<sequence>MNICLQNDWKDFGNTVDLFRHEILHGLGFGTLNVIEEHKKSLVKDETYIWNTRNGPRKAARVYMDYSKAAVNELMTPFLSRFNYFSEISAAILESTFIGNVVMRALLPFLLSIFIWHSAVCLDESTDTEDDQVIKAEIDIPKEDWIPVRQRKLKEGDQMLFLQVIWRHGDRAPTGTYPTDPHKEESWPNGWGELTQLGMRQQYALGRQLFNTYVNTSNPFLSRRYSSKEIYVRSTDVNRTLISAYANLAGMFAEGVNGTDYPDYFRWPHDWTPIPVHTVDVDQDYIGNVFAPCPRADELFNQAISSPEYKKAEEDNKQFLAFLSEKTGTNITLQTIFSLNDVHHIELIYNMSQPEWLTPQVSTKIRELSQFTNMYIYGISKPYLPELIRLRGGSMLKAIVSKMRQKLSCHRKNDTGEDCSWMARLKYYAYSAHDTTVAALLTTFGDERRVIRGGLPKYTASVAVELWDLVDEGPSVRILFHSAFHHKYHVITHLTKGCPEDKEFCPLRNFEMRSLKFMPVNIEKECRPQAAFGRKSDYKRNKLPYRDF</sequence>
<keyword evidence="4" id="KW-1185">Reference proteome</keyword>
<dbReference type="InterPro" id="IPR029033">
    <property type="entry name" value="His_PPase_superfam"/>
</dbReference>
<dbReference type="CDD" id="cd07061">
    <property type="entry name" value="HP_HAP_like"/>
    <property type="match status" value="1"/>
</dbReference>
<gene>
    <name evidence="3" type="ORF">WR25_24867</name>
</gene>
<dbReference type="OrthoDB" id="258392at2759"/>
<dbReference type="EMBL" id="LIAE01007206">
    <property type="protein sequence ID" value="PAV81089.1"/>
    <property type="molecule type" value="Genomic_DNA"/>
</dbReference>
<dbReference type="SUPFAM" id="SSF53254">
    <property type="entry name" value="Phosphoglycerate mutase-like"/>
    <property type="match status" value="1"/>
</dbReference>
<dbReference type="PANTHER" id="PTHR11567">
    <property type="entry name" value="ACID PHOSPHATASE-RELATED"/>
    <property type="match status" value="1"/>
</dbReference>
<comment type="similarity">
    <text evidence="2">Belongs to the histidine acid phosphatase family.</text>
</comment>